<comment type="caution">
    <text evidence="2">The sequence shown here is derived from an EMBL/GenBank/DDBJ whole genome shotgun (WGS) entry which is preliminary data.</text>
</comment>
<keyword evidence="1" id="KW-1133">Transmembrane helix</keyword>
<proteinExistence type="predicted"/>
<feature type="transmembrane region" description="Helical" evidence="1">
    <location>
        <begin position="224"/>
        <end position="247"/>
    </location>
</feature>
<protein>
    <recommendedName>
        <fullName evidence="4">Cell division protein</fullName>
    </recommendedName>
</protein>
<keyword evidence="1" id="KW-0812">Transmembrane</keyword>
<evidence type="ECO:0000313" key="3">
    <source>
        <dbReference type="Proteomes" id="UP000051612"/>
    </source>
</evidence>
<feature type="transmembrane region" description="Helical" evidence="1">
    <location>
        <begin position="542"/>
        <end position="562"/>
    </location>
</feature>
<dbReference type="EMBL" id="AYYN01000109">
    <property type="protein sequence ID" value="KRM74181.1"/>
    <property type="molecule type" value="Genomic_DNA"/>
</dbReference>
<feature type="transmembrane region" description="Helical" evidence="1">
    <location>
        <begin position="275"/>
        <end position="296"/>
    </location>
</feature>
<accession>A0A0R2B5F1</accession>
<gene>
    <name evidence="2" type="ORF">FC48_GL000551</name>
</gene>
<feature type="transmembrane region" description="Helical" evidence="1">
    <location>
        <begin position="126"/>
        <end position="143"/>
    </location>
</feature>
<evidence type="ECO:0000313" key="2">
    <source>
        <dbReference type="EMBL" id="KRM74181.1"/>
    </source>
</evidence>
<feature type="transmembrane region" description="Helical" evidence="1">
    <location>
        <begin position="338"/>
        <end position="358"/>
    </location>
</feature>
<organism evidence="2 3">
    <name type="scientific">Ligilactobacillus murinus DSM 20452 = NBRC 14221</name>
    <dbReference type="NCBI Taxonomy" id="1423772"/>
    <lineage>
        <taxon>Bacteria</taxon>
        <taxon>Bacillati</taxon>
        <taxon>Bacillota</taxon>
        <taxon>Bacilli</taxon>
        <taxon>Lactobacillales</taxon>
        <taxon>Lactobacillaceae</taxon>
        <taxon>Ligilactobacillus</taxon>
    </lineage>
</organism>
<feature type="transmembrane region" description="Helical" evidence="1">
    <location>
        <begin position="367"/>
        <end position="387"/>
    </location>
</feature>
<name>A0A0R2B5F1_9LACO</name>
<dbReference type="AlphaFoldDB" id="A0A0R2B5F1"/>
<feature type="transmembrane region" description="Helical" evidence="1">
    <location>
        <begin position="192"/>
        <end position="212"/>
    </location>
</feature>
<sequence>MKMSKLMRSKLFPALVIVIGALVLVLPQVLAHKMLLGSDSIFHYNRFYEAAMQLKEGNFHYFITMYGFQQSGRIINALYGPVAAYFNGALLLVGKTWFNYQILSDIAVYLLAGGSMYALLRKCKLRVSYSLGLALFYLTTYAIQYWTLSQAFSGWAATLLPLCLLPLVTFIVEKRVNVLELALCTALMFQTHFLTSLFVVMAYLPAFIYAFVKTPERIKMLQHMALAVGLFFLLTANIWAGLVEVYFGNTVLQPFINKNMYGTAVSLNAYRLSNWLSPFGIVILGGLQIILLLLFWKKISTLNKIVSLEAVAFLILSSRLLPWKWLSQTFEFVNVLQFPFRFFVPYTVLLLMSIGLFATELKLDGRVMIGALILLVTCSFVQTIQALEQNLAVWDEPEEFMYQKNTIYFTDDTQKIKQAFFSTDLALGLRYVQKSTPDYLPLYTKLTAQDEIHGYRHYRKQVLMQEQKFTKAATTDALIYQWDATEAKEIIVPAIGYKNTKVVLNGKVLTDAQLGHTRIGALKLRQKRGHNRLELSYVPAKATVVFLVLPAFVWLGCLGIVIKRKGYNKKDDAKINCLSAR</sequence>
<dbReference type="PATRIC" id="fig|1423772.3.peg.598"/>
<feature type="transmembrane region" description="Helical" evidence="1">
    <location>
        <begin position="100"/>
        <end position="120"/>
    </location>
</feature>
<evidence type="ECO:0008006" key="4">
    <source>
        <dbReference type="Google" id="ProtNLM"/>
    </source>
</evidence>
<evidence type="ECO:0000256" key="1">
    <source>
        <dbReference type="SAM" id="Phobius"/>
    </source>
</evidence>
<reference evidence="2 3" key="1">
    <citation type="journal article" date="2015" name="Genome Announc.">
        <title>Expanding the biotechnology potential of lactobacilli through comparative genomics of 213 strains and associated genera.</title>
        <authorList>
            <person name="Sun Z."/>
            <person name="Harris H.M."/>
            <person name="McCann A."/>
            <person name="Guo C."/>
            <person name="Argimon S."/>
            <person name="Zhang W."/>
            <person name="Yang X."/>
            <person name="Jeffery I.B."/>
            <person name="Cooney J.C."/>
            <person name="Kagawa T.F."/>
            <person name="Liu W."/>
            <person name="Song Y."/>
            <person name="Salvetti E."/>
            <person name="Wrobel A."/>
            <person name="Rasinkangas P."/>
            <person name="Parkhill J."/>
            <person name="Rea M.C."/>
            <person name="O'Sullivan O."/>
            <person name="Ritari J."/>
            <person name="Douillard F.P."/>
            <person name="Paul Ross R."/>
            <person name="Yang R."/>
            <person name="Briner A.E."/>
            <person name="Felis G.E."/>
            <person name="de Vos W.M."/>
            <person name="Barrangou R."/>
            <person name="Klaenhammer T.R."/>
            <person name="Caufield P.W."/>
            <person name="Cui Y."/>
            <person name="Zhang H."/>
            <person name="O'Toole P.W."/>
        </authorList>
    </citation>
    <scope>NUCLEOTIDE SEQUENCE [LARGE SCALE GENOMIC DNA]</scope>
    <source>
        <strain evidence="2 3">DSM 20452</strain>
    </source>
</reference>
<feature type="transmembrane region" description="Helical" evidence="1">
    <location>
        <begin position="308"/>
        <end position="326"/>
    </location>
</feature>
<dbReference type="Proteomes" id="UP000051612">
    <property type="component" value="Unassembled WGS sequence"/>
</dbReference>
<keyword evidence="1" id="KW-0472">Membrane</keyword>